<reference evidence="2 3" key="1">
    <citation type="submission" date="2016-11" db="EMBL/GenBank/DDBJ databases">
        <authorList>
            <person name="Jaros S."/>
            <person name="Januszkiewicz K."/>
            <person name="Wedrychowicz H."/>
        </authorList>
    </citation>
    <scope>NUCLEOTIDE SEQUENCE [LARGE SCALE GENOMIC DNA]</scope>
    <source>
        <strain evidence="2 3">DSM 18899</strain>
    </source>
</reference>
<protein>
    <recommendedName>
        <fullName evidence="1">DSBA-like thioredoxin domain-containing protein</fullName>
    </recommendedName>
</protein>
<dbReference type="AlphaFoldDB" id="A0A1K2HS31"/>
<dbReference type="Proteomes" id="UP000186513">
    <property type="component" value="Unassembled WGS sequence"/>
</dbReference>
<dbReference type="Pfam" id="PF01323">
    <property type="entry name" value="DSBA"/>
    <property type="match status" value="1"/>
</dbReference>
<organism evidence="2 3">
    <name type="scientific">Chitinimonas taiwanensis DSM 18899</name>
    <dbReference type="NCBI Taxonomy" id="1121279"/>
    <lineage>
        <taxon>Bacteria</taxon>
        <taxon>Pseudomonadati</taxon>
        <taxon>Pseudomonadota</taxon>
        <taxon>Betaproteobacteria</taxon>
        <taxon>Neisseriales</taxon>
        <taxon>Chitinibacteraceae</taxon>
        <taxon>Chitinimonas</taxon>
    </lineage>
</organism>
<dbReference type="EMBL" id="FPKR01000018">
    <property type="protein sequence ID" value="SFZ79501.1"/>
    <property type="molecule type" value="Genomic_DNA"/>
</dbReference>
<evidence type="ECO:0000313" key="2">
    <source>
        <dbReference type="EMBL" id="SFZ79501.1"/>
    </source>
</evidence>
<dbReference type="STRING" id="1121279.SAMN02745887_03684"/>
<sequence length="204" mass="21929">MPLPLTLLFDPLCGWCYGAHPALAAVDAALAPAWTLLPTGLFAQPQAMTAQKAAYFWQNDQRIAELTGQVFSPAYREQVLADLATPFDSTLATQAWLHIVAAQPSAGLQALHRIQALRYVDGEAYTPASLGRIAAALGLDASAFQQALQGGWPAQAEALLGQARQLMHAHGLNGVPSLLCQGRPVSSHLLYQPVQLVDYLQQQH</sequence>
<dbReference type="OrthoDB" id="9813770at2"/>
<keyword evidence="3" id="KW-1185">Reference proteome</keyword>
<gene>
    <name evidence="2" type="ORF">SAMN02745887_03684</name>
</gene>
<dbReference type="Gene3D" id="3.40.30.10">
    <property type="entry name" value="Glutaredoxin"/>
    <property type="match status" value="1"/>
</dbReference>
<accession>A0A1K2HS31</accession>
<dbReference type="RefSeq" id="WP_072430161.1">
    <property type="nucleotide sequence ID" value="NZ_FPKR01000018.1"/>
</dbReference>
<feature type="domain" description="DSBA-like thioredoxin" evidence="1">
    <location>
        <begin position="8"/>
        <end position="183"/>
    </location>
</feature>
<dbReference type="InterPro" id="IPR036249">
    <property type="entry name" value="Thioredoxin-like_sf"/>
</dbReference>
<dbReference type="SUPFAM" id="SSF52833">
    <property type="entry name" value="Thioredoxin-like"/>
    <property type="match status" value="1"/>
</dbReference>
<name>A0A1K2HS31_9NEIS</name>
<evidence type="ECO:0000313" key="3">
    <source>
        <dbReference type="Proteomes" id="UP000186513"/>
    </source>
</evidence>
<proteinExistence type="predicted"/>
<dbReference type="GO" id="GO:0016491">
    <property type="term" value="F:oxidoreductase activity"/>
    <property type="evidence" value="ECO:0007669"/>
    <property type="project" value="InterPro"/>
</dbReference>
<dbReference type="InterPro" id="IPR001853">
    <property type="entry name" value="DSBA-like_thioredoxin_dom"/>
</dbReference>
<evidence type="ECO:0000259" key="1">
    <source>
        <dbReference type="Pfam" id="PF01323"/>
    </source>
</evidence>